<keyword evidence="1" id="KW-0614">Plasmid</keyword>
<keyword evidence="2" id="KW-1185">Reference proteome</keyword>
<evidence type="ECO:0000313" key="2">
    <source>
        <dbReference type="Proteomes" id="UP001348817"/>
    </source>
</evidence>
<sequence>MARQKGIIKIQGKIGGMSFYRQNGEYLVREAGGVSAERMRNDPAFARTRENQAEFAEAGRQGKLIRTAFRNSLAGAPTGSSAARLTQRLMKVLQADTTNGRGERNVSDGDLALVSGFEFNGKAGLDSTLFAEVSLGFDDSAEELTVSASVVPVTDVVAPAGATHFRVRSAVASLDFGEGKLKSAFAVSSEFGVKEGTAQAVSLVTAYDKALSAHTLALVGIEFLQEVNGMMYPLRNGAFNALQLRGYHSAV</sequence>
<reference evidence="1 2" key="1">
    <citation type="submission" date="2021-12" db="EMBL/GenBank/DDBJ databases">
        <title>Genome sequencing of bacteria with rrn-lacking chromosome and rrn-plasmid.</title>
        <authorList>
            <person name="Anda M."/>
            <person name="Iwasaki W."/>
        </authorList>
    </citation>
    <scope>NUCLEOTIDE SEQUENCE [LARGE SCALE GENOMIC DNA]</scope>
    <source>
        <strain evidence="1 2">DSM 100852</strain>
        <plasmid evidence="1 2">pFA9</plasmid>
    </source>
</reference>
<dbReference type="RefSeq" id="WP_338396192.1">
    <property type="nucleotide sequence ID" value="NZ_AP025323.1"/>
</dbReference>
<evidence type="ECO:0008006" key="3">
    <source>
        <dbReference type="Google" id="ProtNLM"/>
    </source>
</evidence>
<gene>
    <name evidence="1" type="ORF">FUAX_53980</name>
</gene>
<name>A0AAU9CLU1_9BACT</name>
<evidence type="ECO:0000313" key="1">
    <source>
        <dbReference type="EMBL" id="BDD12966.1"/>
    </source>
</evidence>
<proteinExistence type="predicted"/>
<dbReference type="KEGG" id="fax:FUAX_53980"/>
<dbReference type="Proteomes" id="UP001348817">
    <property type="component" value="Plasmid pFA9"/>
</dbReference>
<accession>A0AAU9CLU1</accession>
<dbReference type="AlphaFoldDB" id="A0AAU9CLU1"/>
<dbReference type="EMBL" id="AP025323">
    <property type="protein sequence ID" value="BDD12966.1"/>
    <property type="molecule type" value="Genomic_DNA"/>
</dbReference>
<organism evidence="1 2">
    <name type="scientific">Fulvitalea axinellae</name>
    <dbReference type="NCBI Taxonomy" id="1182444"/>
    <lineage>
        <taxon>Bacteria</taxon>
        <taxon>Pseudomonadati</taxon>
        <taxon>Bacteroidota</taxon>
        <taxon>Cytophagia</taxon>
        <taxon>Cytophagales</taxon>
        <taxon>Persicobacteraceae</taxon>
        <taxon>Fulvitalea</taxon>
    </lineage>
</organism>
<geneLocation type="plasmid" evidence="1 2">
    <name>pFA9</name>
</geneLocation>
<protein>
    <recommendedName>
        <fullName evidence="3">Coat protein</fullName>
    </recommendedName>
</protein>